<sequence>MEPAPTSPSVIYVGQHGTPASGFATIAWLEAAPDDWPHVTHGWDETRAHVTHRHRIPVDTEILRSVEPESSIAKHRRQRALSNALHTISNQNIRIGSVYTRTTPDNHRTEQDTLHTALLQQINTRLEDDGKFGILFTTTELPPPPKFGLHRILETATPPHTSAGTQMANIIAWAAHQHLTHHDQPNFCWDLYQDLRHIDIYGEPLAIDTETDWVDPDLAISNCTR</sequence>
<keyword evidence="2" id="KW-1185">Reference proteome</keyword>
<dbReference type="RefSeq" id="WP_047269763.1">
    <property type="nucleotide sequence ID" value="NZ_JBHMAS010000042.1"/>
</dbReference>
<comment type="caution">
    <text evidence="1">The sequence shown here is derived from an EMBL/GenBank/DDBJ whole genome shotgun (WGS) entry which is preliminary data.</text>
</comment>
<gene>
    <name evidence="1" type="ORF">ACFFQ6_16860</name>
</gene>
<protein>
    <submittedName>
        <fullName evidence="1">Uncharacterized protein</fullName>
    </submittedName>
</protein>
<accession>A0ABV5XFW7</accession>
<evidence type="ECO:0000313" key="1">
    <source>
        <dbReference type="EMBL" id="MFB9781365.1"/>
    </source>
</evidence>
<dbReference type="Proteomes" id="UP001589587">
    <property type="component" value="Unassembled WGS sequence"/>
</dbReference>
<name>A0ABV5XFW7_9NOCA</name>
<proteinExistence type="predicted"/>
<reference evidence="1 2" key="1">
    <citation type="submission" date="2024-09" db="EMBL/GenBank/DDBJ databases">
        <authorList>
            <person name="Sun Q."/>
            <person name="Mori K."/>
        </authorList>
    </citation>
    <scope>NUCLEOTIDE SEQUENCE [LARGE SCALE GENOMIC DNA]</scope>
    <source>
        <strain evidence="1 2">JCM 11411</strain>
    </source>
</reference>
<evidence type="ECO:0000313" key="2">
    <source>
        <dbReference type="Proteomes" id="UP001589587"/>
    </source>
</evidence>
<organism evidence="1 2">
    <name type="scientific">Rhodococcus baikonurensis</name>
    <dbReference type="NCBI Taxonomy" id="172041"/>
    <lineage>
        <taxon>Bacteria</taxon>
        <taxon>Bacillati</taxon>
        <taxon>Actinomycetota</taxon>
        <taxon>Actinomycetes</taxon>
        <taxon>Mycobacteriales</taxon>
        <taxon>Nocardiaceae</taxon>
        <taxon>Rhodococcus</taxon>
        <taxon>Rhodococcus erythropolis group</taxon>
    </lineage>
</organism>
<dbReference type="EMBL" id="JBHMAS010000042">
    <property type="protein sequence ID" value="MFB9781365.1"/>
    <property type="molecule type" value="Genomic_DNA"/>
</dbReference>